<proteinExistence type="predicted"/>
<keyword evidence="5" id="KW-1185">Reference proteome</keyword>
<evidence type="ECO:0000256" key="3">
    <source>
        <dbReference type="SAM" id="SignalP"/>
    </source>
</evidence>
<evidence type="ECO:0000256" key="2">
    <source>
        <dbReference type="SAM" id="Phobius"/>
    </source>
</evidence>
<feature type="transmembrane region" description="Helical" evidence="2">
    <location>
        <begin position="244"/>
        <end position="267"/>
    </location>
</feature>
<feature type="signal peptide" evidence="3">
    <location>
        <begin position="1"/>
        <end position="22"/>
    </location>
</feature>
<reference evidence="5" key="1">
    <citation type="journal article" date="2018" name="Nat. Microbiol.">
        <title>Leveraging single-cell genomics to expand the fungal tree of life.</title>
        <authorList>
            <person name="Ahrendt S.R."/>
            <person name="Quandt C.A."/>
            <person name="Ciobanu D."/>
            <person name="Clum A."/>
            <person name="Salamov A."/>
            <person name="Andreopoulos B."/>
            <person name="Cheng J.F."/>
            <person name="Woyke T."/>
            <person name="Pelin A."/>
            <person name="Henrissat B."/>
            <person name="Reynolds N.K."/>
            <person name="Benny G.L."/>
            <person name="Smith M.E."/>
            <person name="James T.Y."/>
            <person name="Grigoriev I.V."/>
        </authorList>
    </citation>
    <scope>NUCLEOTIDE SEQUENCE [LARGE SCALE GENOMIC DNA]</scope>
    <source>
        <strain evidence="5">RSA 1356</strain>
    </source>
</reference>
<dbReference type="Proteomes" id="UP000271241">
    <property type="component" value="Unassembled WGS sequence"/>
</dbReference>
<dbReference type="EMBL" id="KZ992456">
    <property type="protein sequence ID" value="RKP10361.1"/>
    <property type="molecule type" value="Genomic_DNA"/>
</dbReference>
<dbReference type="OrthoDB" id="5586607at2759"/>
<keyword evidence="2" id="KW-0812">Transmembrane</keyword>
<feature type="chain" id="PRO_5020420552" evidence="3">
    <location>
        <begin position="23"/>
        <end position="545"/>
    </location>
</feature>
<evidence type="ECO:0000313" key="5">
    <source>
        <dbReference type="Proteomes" id="UP000271241"/>
    </source>
</evidence>
<dbReference type="AlphaFoldDB" id="A0A4P9XXH6"/>
<evidence type="ECO:0000256" key="1">
    <source>
        <dbReference type="SAM" id="MobiDB-lite"/>
    </source>
</evidence>
<keyword evidence="2" id="KW-0472">Membrane</keyword>
<name>A0A4P9XXH6_9FUNG</name>
<sequence>MFFARDQRQGLLKSALATVAAALLATSAFTEIAAQTATPHGPTTPLQPGSAPLTQAQNPYGFNVQYEVAWHNKAQRQFGARFLIKLNNPVPGANWVFRFQFADNGTRVDNFWGPWSLTRLQNSWHKALPTASEDAPAIAVGDKSPRSYSFNGRYLGDDLNAMYINGYTVAVADNAGVNAVPLTAAEAKNMPLAEGLPSVPTGEFIRQQRTAANAPNSAGTTSNPAVSASAAKTDANGNVGPGGAMTGLIVCAGVLAVGLSVVGIATYRRRQDRNAFRAKQEARALERANTTKGSFRSLAAQQESLQMPEPTAINNHSAAARAAAGAVVMEDMNAEQAVAEEYYVMEDVAPDAHHYEAEPMPADGQLEEEAYYEYDAELHQPQLYMDGQDEYGVQMHDGAEYHYDDQMPQHHDEMNQQAQDYEADYVNDLPEYAVQYDDQVGYDAVDQAGYDAVDQAATGGNNAIEHVDLRPPVAQEYYVADAVAYDDEEQDLGLEPVVHNEYASHADYQAHGEVGDEYLAFEATEFEAAEFDAPADPSHQQHHLQ</sequence>
<protein>
    <submittedName>
        <fullName evidence="4">Uncharacterized protein</fullName>
    </submittedName>
</protein>
<keyword evidence="3" id="KW-0732">Signal</keyword>
<feature type="compositionally biased region" description="Polar residues" evidence="1">
    <location>
        <begin position="210"/>
        <end position="226"/>
    </location>
</feature>
<feature type="region of interest" description="Disordered" evidence="1">
    <location>
        <begin position="210"/>
        <end position="229"/>
    </location>
</feature>
<organism evidence="4 5">
    <name type="scientific">Thamnocephalis sphaerospora</name>
    <dbReference type="NCBI Taxonomy" id="78915"/>
    <lineage>
        <taxon>Eukaryota</taxon>
        <taxon>Fungi</taxon>
        <taxon>Fungi incertae sedis</taxon>
        <taxon>Zoopagomycota</taxon>
        <taxon>Zoopagomycotina</taxon>
        <taxon>Zoopagomycetes</taxon>
        <taxon>Zoopagales</taxon>
        <taxon>Sigmoideomycetaceae</taxon>
        <taxon>Thamnocephalis</taxon>
    </lineage>
</organism>
<evidence type="ECO:0000313" key="4">
    <source>
        <dbReference type="EMBL" id="RKP10361.1"/>
    </source>
</evidence>
<keyword evidence="2" id="KW-1133">Transmembrane helix</keyword>
<accession>A0A4P9XXH6</accession>
<gene>
    <name evidence="4" type="ORF">THASP1DRAFT_27845</name>
</gene>